<protein>
    <submittedName>
        <fullName evidence="2">Uncharacterized protein</fullName>
    </submittedName>
</protein>
<name>A0A6G6WBF9_9ACTN</name>
<organism evidence="2 3">
    <name type="scientific">Nocardioides anomalus</name>
    <dbReference type="NCBI Taxonomy" id="2712223"/>
    <lineage>
        <taxon>Bacteria</taxon>
        <taxon>Bacillati</taxon>
        <taxon>Actinomycetota</taxon>
        <taxon>Actinomycetes</taxon>
        <taxon>Propionibacteriales</taxon>
        <taxon>Nocardioidaceae</taxon>
        <taxon>Nocardioides</taxon>
    </lineage>
</organism>
<dbReference type="Proteomes" id="UP000502996">
    <property type="component" value="Chromosome"/>
</dbReference>
<proteinExistence type="predicted"/>
<evidence type="ECO:0000313" key="2">
    <source>
        <dbReference type="EMBL" id="QIG42681.1"/>
    </source>
</evidence>
<accession>A0A6G6WBF9</accession>
<dbReference type="AlphaFoldDB" id="A0A6G6WBF9"/>
<dbReference type="RefSeq" id="WP_165230676.1">
    <property type="nucleotide sequence ID" value="NZ_CP049257.1"/>
</dbReference>
<evidence type="ECO:0000256" key="1">
    <source>
        <dbReference type="SAM" id="MobiDB-lite"/>
    </source>
</evidence>
<evidence type="ECO:0000313" key="3">
    <source>
        <dbReference type="Proteomes" id="UP000502996"/>
    </source>
</evidence>
<sequence>MSSGAVVEIPHASRGRAPAERTGGWGRTPFISFAERSEEDLGFRVVNGALIVDDRGVDVECFAPGAWTRVTRAQVESDDGRA</sequence>
<feature type="region of interest" description="Disordered" evidence="1">
    <location>
        <begin position="1"/>
        <end position="23"/>
    </location>
</feature>
<dbReference type="KEGG" id="nano:G5V58_07705"/>
<dbReference type="EMBL" id="CP049257">
    <property type="protein sequence ID" value="QIG42681.1"/>
    <property type="molecule type" value="Genomic_DNA"/>
</dbReference>
<gene>
    <name evidence="2" type="ORF">G5V58_07705</name>
</gene>
<reference evidence="2 3" key="1">
    <citation type="submission" date="2020-02" db="EMBL/GenBank/DDBJ databases">
        <title>Full genome sequence of Nocardioides sp. R-3366.</title>
        <authorList>
            <person name="Im W.-T."/>
        </authorList>
    </citation>
    <scope>NUCLEOTIDE SEQUENCE [LARGE SCALE GENOMIC DNA]</scope>
    <source>
        <strain evidence="2 3">R-3366</strain>
    </source>
</reference>
<keyword evidence="3" id="KW-1185">Reference proteome</keyword>